<dbReference type="NCBIfam" id="TIGR02295">
    <property type="entry name" value="HpaD"/>
    <property type="match status" value="1"/>
</dbReference>
<evidence type="ECO:0000256" key="8">
    <source>
        <dbReference type="RuleBase" id="RU000683"/>
    </source>
</evidence>
<name>A0A934KCA5_9BACT</name>
<evidence type="ECO:0000256" key="6">
    <source>
        <dbReference type="ARBA" id="ARBA00023002"/>
    </source>
</evidence>
<comment type="similarity">
    <text evidence="2 8">Belongs to the extradiol ring-cleavage dioxygenase family.</text>
</comment>
<keyword evidence="7 8" id="KW-0408">Iron</keyword>
<dbReference type="InterPro" id="IPR037523">
    <property type="entry name" value="VOC_core"/>
</dbReference>
<protein>
    <submittedName>
        <fullName evidence="11">3,4-dihydroxyphenylacetate 2,3-dioxygenase</fullName>
        <ecNumber evidence="11">1.13.11.15</ecNumber>
    </submittedName>
</protein>
<comment type="caution">
    <text evidence="11">The sequence shown here is derived from an EMBL/GenBank/DDBJ whole genome shotgun (WGS) entry which is preliminary data.</text>
</comment>
<proteinExistence type="inferred from homology"/>
<evidence type="ECO:0000313" key="11">
    <source>
        <dbReference type="EMBL" id="MBJ7604572.1"/>
    </source>
</evidence>
<sequence length="344" mass="39023">MAKPGDPQEWLGGRRAAPFDIVRAAHAELLVTDLRHSREFYVDLLGFVVTEEDDSAIYLRGYEDRHHHCLVLRSARLAAAGHLSFLVASETELDRAADHYRAAGCFTRWLDAGEERGQGRALRVQDPLGCPLEFFSQMEKVQCLLQRYHLRQGARMQRLDHFNLHVPDVQTAFDLYHQLGFGCSEYIGGDAGDRTIYAAWMFRKPHVHDVALTAGRGPRLHHLGFWAADKDAILNTCDALGGAGWQETIERGPGRHGVSNAFYLYLRDPDGHRIELYTADYWTGDPDLDPVRWSVNDEQRRSFWGHTVPERWYLESSLLQAADGSTVPVSDPPAQELRQPLLPR</sequence>
<keyword evidence="6 8" id="KW-0560">Oxidoreductase</keyword>
<dbReference type="InterPro" id="IPR000486">
    <property type="entry name" value="Xdiol_ring_cleave_dOase_1/2"/>
</dbReference>
<keyword evidence="3" id="KW-0479">Metal-binding</keyword>
<dbReference type="Gene3D" id="3.10.180.10">
    <property type="entry name" value="2,3-Dihydroxybiphenyl 1,2-Dioxygenase, domain 1"/>
    <property type="match status" value="2"/>
</dbReference>
<evidence type="ECO:0000256" key="2">
    <source>
        <dbReference type="ARBA" id="ARBA00008784"/>
    </source>
</evidence>
<dbReference type="EMBL" id="JAEKNQ010000059">
    <property type="protein sequence ID" value="MBJ7604572.1"/>
    <property type="molecule type" value="Genomic_DNA"/>
</dbReference>
<dbReference type="Pfam" id="PF00903">
    <property type="entry name" value="Glyoxalase"/>
    <property type="match status" value="2"/>
</dbReference>
<keyword evidence="4 8" id="KW-0058">Aromatic hydrocarbons catabolism</keyword>
<evidence type="ECO:0000256" key="1">
    <source>
        <dbReference type="ARBA" id="ARBA00001954"/>
    </source>
</evidence>
<gene>
    <name evidence="11" type="primary">hpaD</name>
    <name evidence="11" type="ORF">JF888_15560</name>
</gene>
<comment type="cofactor">
    <cofactor evidence="1 8">
        <name>Fe(2+)</name>
        <dbReference type="ChEBI" id="CHEBI:29033"/>
    </cofactor>
</comment>
<dbReference type="PANTHER" id="PTHR21366">
    <property type="entry name" value="GLYOXALASE FAMILY PROTEIN"/>
    <property type="match status" value="1"/>
</dbReference>
<evidence type="ECO:0000256" key="4">
    <source>
        <dbReference type="ARBA" id="ARBA00022797"/>
    </source>
</evidence>
<dbReference type="EC" id="1.13.11.15" evidence="11"/>
<keyword evidence="5 8" id="KW-0223">Dioxygenase</keyword>
<dbReference type="PROSITE" id="PS00082">
    <property type="entry name" value="EXTRADIOL_DIOXYGENAS"/>
    <property type="match status" value="1"/>
</dbReference>
<dbReference type="AlphaFoldDB" id="A0A934KCA5"/>
<dbReference type="SUPFAM" id="SSF54593">
    <property type="entry name" value="Glyoxalase/Bleomycin resistance protein/Dihydroxybiphenyl dioxygenase"/>
    <property type="match status" value="1"/>
</dbReference>
<reference evidence="11 12" key="1">
    <citation type="submission" date="2020-10" db="EMBL/GenBank/DDBJ databases">
        <title>Ca. Dormibacterota MAGs.</title>
        <authorList>
            <person name="Montgomery K."/>
        </authorList>
    </citation>
    <scope>NUCLEOTIDE SEQUENCE [LARGE SCALE GENOMIC DNA]</scope>
    <source>
        <strain evidence="11">SC8811_S16_3</strain>
    </source>
</reference>
<accession>A0A934KCA5</accession>
<dbReference type="Proteomes" id="UP000620075">
    <property type="component" value="Unassembled WGS sequence"/>
</dbReference>
<evidence type="ECO:0000256" key="3">
    <source>
        <dbReference type="ARBA" id="ARBA00022723"/>
    </source>
</evidence>
<dbReference type="InterPro" id="IPR029068">
    <property type="entry name" value="Glyas_Bleomycin-R_OHBP_Dase"/>
</dbReference>
<evidence type="ECO:0000256" key="9">
    <source>
        <dbReference type="SAM" id="MobiDB-lite"/>
    </source>
</evidence>
<feature type="domain" description="VOC" evidence="10">
    <location>
        <begin position="158"/>
        <end position="279"/>
    </location>
</feature>
<evidence type="ECO:0000313" key="12">
    <source>
        <dbReference type="Proteomes" id="UP000620075"/>
    </source>
</evidence>
<dbReference type="GO" id="GO:0008687">
    <property type="term" value="F:3,4-dihydroxyphenylacetate 2,3-dioxygenase activity"/>
    <property type="evidence" value="ECO:0007669"/>
    <property type="project" value="UniProtKB-EC"/>
</dbReference>
<feature type="region of interest" description="Disordered" evidence="9">
    <location>
        <begin position="324"/>
        <end position="344"/>
    </location>
</feature>
<evidence type="ECO:0000256" key="5">
    <source>
        <dbReference type="ARBA" id="ARBA00022964"/>
    </source>
</evidence>
<dbReference type="GO" id="GO:0008198">
    <property type="term" value="F:ferrous iron binding"/>
    <property type="evidence" value="ECO:0007669"/>
    <property type="project" value="InterPro"/>
</dbReference>
<feature type="domain" description="VOC" evidence="10">
    <location>
        <begin position="23"/>
        <end position="137"/>
    </location>
</feature>
<dbReference type="InterPro" id="IPR011981">
    <property type="entry name" value="DHPA_dOase_Mn/Fe"/>
</dbReference>
<dbReference type="InterPro" id="IPR004360">
    <property type="entry name" value="Glyas_Fos-R_dOase_dom"/>
</dbReference>
<evidence type="ECO:0000259" key="10">
    <source>
        <dbReference type="PROSITE" id="PS51819"/>
    </source>
</evidence>
<dbReference type="RefSeq" id="WP_338182432.1">
    <property type="nucleotide sequence ID" value="NZ_JAEKNQ010000059.1"/>
</dbReference>
<dbReference type="InterPro" id="IPR050383">
    <property type="entry name" value="GlyoxalaseI/FosfomycinResist"/>
</dbReference>
<dbReference type="PROSITE" id="PS51819">
    <property type="entry name" value="VOC"/>
    <property type="match status" value="2"/>
</dbReference>
<evidence type="ECO:0000256" key="7">
    <source>
        <dbReference type="ARBA" id="ARBA00023004"/>
    </source>
</evidence>
<organism evidence="11 12">
    <name type="scientific">Candidatus Dormiibacter inghamiae</name>
    <dbReference type="NCBI Taxonomy" id="3127013"/>
    <lineage>
        <taxon>Bacteria</taxon>
        <taxon>Bacillati</taxon>
        <taxon>Candidatus Dormiibacterota</taxon>
        <taxon>Candidatus Dormibacteria</taxon>
        <taxon>Candidatus Dormibacterales</taxon>
        <taxon>Candidatus Dormibacteraceae</taxon>
        <taxon>Candidatus Dormiibacter</taxon>
    </lineage>
</organism>